<sequence>MKNYFENFLCVLLAMMLLPPMALPVMADENIPAVSDIENETKLPNPAEVVPEPAIEFTFEEVGVNVASIIVGPWPRKDVT</sequence>
<keyword evidence="2" id="KW-1185">Reference proteome</keyword>
<organism evidence="1 2">
    <name type="scientific">Methanocorpusculum petauri</name>
    <dbReference type="NCBI Taxonomy" id="3002863"/>
    <lineage>
        <taxon>Archaea</taxon>
        <taxon>Methanobacteriati</taxon>
        <taxon>Methanobacteriota</taxon>
        <taxon>Stenosarchaea group</taxon>
        <taxon>Methanomicrobia</taxon>
        <taxon>Methanomicrobiales</taxon>
        <taxon>Methanocorpusculaceae</taxon>
        <taxon>Methanocorpusculum</taxon>
    </lineage>
</organism>
<accession>A0ABT4IEU6</accession>
<name>A0ABT4IEU6_9EURY</name>
<reference evidence="1" key="1">
    <citation type="submission" date="2022-12" db="EMBL/GenBank/DDBJ databases">
        <title>Isolation and characterisation of novel Methanocorpusculum spp. from native Australian herbivores indicates the genus is ancestrally host-associated.</title>
        <authorList>
            <person name="Volmer J.G."/>
            <person name="Soo R.M."/>
            <person name="Evans P.N."/>
            <person name="Hoedt E.C."/>
            <person name="Astorga Alsina A.L."/>
            <person name="Woodcroft B.J."/>
            <person name="Tyson G.W."/>
            <person name="Hugenholtz P."/>
            <person name="Morrison M."/>
        </authorList>
    </citation>
    <scope>NUCLEOTIDE SEQUENCE</scope>
    <source>
        <strain evidence="1">MG</strain>
    </source>
</reference>
<dbReference type="Proteomes" id="UP001141422">
    <property type="component" value="Unassembled WGS sequence"/>
</dbReference>
<comment type="caution">
    <text evidence="1">The sequence shown here is derived from an EMBL/GenBank/DDBJ whole genome shotgun (WGS) entry which is preliminary data.</text>
</comment>
<dbReference type="EMBL" id="JAPTGB010000001">
    <property type="protein sequence ID" value="MCZ0859680.1"/>
    <property type="molecule type" value="Genomic_DNA"/>
</dbReference>
<evidence type="ECO:0000313" key="2">
    <source>
        <dbReference type="Proteomes" id="UP001141422"/>
    </source>
</evidence>
<protein>
    <submittedName>
        <fullName evidence="1">Uncharacterized protein</fullName>
    </submittedName>
</protein>
<proteinExistence type="predicted"/>
<gene>
    <name evidence="1" type="ORF">O0S10_00385</name>
</gene>
<evidence type="ECO:0000313" key="1">
    <source>
        <dbReference type="EMBL" id="MCZ0859680.1"/>
    </source>
</evidence>
<dbReference type="RefSeq" id="WP_268923902.1">
    <property type="nucleotide sequence ID" value="NZ_JAPTGB010000001.1"/>
</dbReference>